<sequence length="166" mass="18131">MTTYRYDLDRLTAGDVMSRVLVTVEPTESPLLAWELMRRSEVRHLPVVDREGKVEGVLSREMLAARWGGGGPDELNRRPVGELLALERRPRVCVDTPVPQVAATMLDAHCDAVPVVAEDGTLLGLITSVDLLAVLAGRPPKERVGPDITPALFRMEPVLHPPGSGR</sequence>
<dbReference type="InterPro" id="IPR000644">
    <property type="entry name" value="CBS_dom"/>
</dbReference>
<dbReference type="OrthoDB" id="3218170at2"/>
<evidence type="ECO:0000313" key="5">
    <source>
        <dbReference type="Proteomes" id="UP000319213"/>
    </source>
</evidence>
<dbReference type="SUPFAM" id="SSF54631">
    <property type="entry name" value="CBS-domain pair"/>
    <property type="match status" value="1"/>
</dbReference>
<feature type="domain" description="CBS" evidence="3">
    <location>
        <begin position="85"/>
        <end position="142"/>
    </location>
</feature>
<dbReference type="EMBL" id="VFPQ01000001">
    <property type="protein sequence ID" value="TQM74230.1"/>
    <property type="molecule type" value="Genomic_DNA"/>
</dbReference>
<dbReference type="InterPro" id="IPR046342">
    <property type="entry name" value="CBS_dom_sf"/>
</dbReference>
<comment type="caution">
    <text evidence="4">The sequence shown here is derived from an EMBL/GenBank/DDBJ whole genome shotgun (WGS) entry which is preliminary data.</text>
</comment>
<keyword evidence="1 2" id="KW-0129">CBS domain</keyword>
<dbReference type="AlphaFoldDB" id="A0A543IUH7"/>
<organism evidence="4 5">
    <name type="scientific">Thermopolyspora flexuosa</name>
    <dbReference type="NCBI Taxonomy" id="103836"/>
    <lineage>
        <taxon>Bacteria</taxon>
        <taxon>Bacillati</taxon>
        <taxon>Actinomycetota</taxon>
        <taxon>Actinomycetes</taxon>
        <taxon>Streptosporangiales</taxon>
        <taxon>Streptosporangiaceae</taxon>
        <taxon>Thermopolyspora</taxon>
    </lineage>
</organism>
<evidence type="ECO:0000256" key="1">
    <source>
        <dbReference type="ARBA" id="ARBA00023122"/>
    </source>
</evidence>
<keyword evidence="5" id="KW-1185">Reference proteome</keyword>
<dbReference type="InterPro" id="IPR051257">
    <property type="entry name" value="Diverse_CBS-Domain"/>
</dbReference>
<gene>
    <name evidence="4" type="ORF">FHX40_0896</name>
</gene>
<protein>
    <submittedName>
        <fullName evidence="4">CBS domain protein</fullName>
    </submittedName>
</protein>
<dbReference type="PANTHER" id="PTHR43080:SF2">
    <property type="entry name" value="CBS DOMAIN-CONTAINING PROTEIN"/>
    <property type="match status" value="1"/>
</dbReference>
<dbReference type="SMART" id="SM00116">
    <property type="entry name" value="CBS"/>
    <property type="match status" value="2"/>
</dbReference>
<reference evidence="4 5" key="1">
    <citation type="submission" date="2019-06" db="EMBL/GenBank/DDBJ databases">
        <title>Sequencing the genomes of 1000 actinobacteria strains.</title>
        <authorList>
            <person name="Klenk H.-P."/>
        </authorList>
    </citation>
    <scope>NUCLEOTIDE SEQUENCE [LARGE SCALE GENOMIC DNA]</scope>
    <source>
        <strain evidence="4 5">DSM 43186</strain>
    </source>
</reference>
<evidence type="ECO:0000313" key="4">
    <source>
        <dbReference type="EMBL" id="TQM74230.1"/>
    </source>
</evidence>
<dbReference type="PANTHER" id="PTHR43080">
    <property type="entry name" value="CBS DOMAIN-CONTAINING PROTEIN CBSX3, MITOCHONDRIAL"/>
    <property type="match status" value="1"/>
</dbReference>
<name>A0A543IUH7_9ACTN</name>
<dbReference type="Pfam" id="PF00571">
    <property type="entry name" value="CBS"/>
    <property type="match status" value="2"/>
</dbReference>
<dbReference type="PROSITE" id="PS51371">
    <property type="entry name" value="CBS"/>
    <property type="match status" value="2"/>
</dbReference>
<evidence type="ECO:0000259" key="3">
    <source>
        <dbReference type="PROSITE" id="PS51371"/>
    </source>
</evidence>
<feature type="domain" description="CBS" evidence="3">
    <location>
        <begin position="17"/>
        <end position="74"/>
    </location>
</feature>
<proteinExistence type="predicted"/>
<dbReference type="RefSeq" id="WP_142258431.1">
    <property type="nucleotide sequence ID" value="NZ_BMPV01000006.1"/>
</dbReference>
<dbReference type="Gene3D" id="3.10.580.10">
    <property type="entry name" value="CBS-domain"/>
    <property type="match status" value="2"/>
</dbReference>
<evidence type="ECO:0000256" key="2">
    <source>
        <dbReference type="PROSITE-ProRule" id="PRU00703"/>
    </source>
</evidence>
<accession>A0A543IUH7</accession>
<dbReference type="Proteomes" id="UP000319213">
    <property type="component" value="Unassembled WGS sequence"/>
</dbReference>